<dbReference type="SUPFAM" id="SSF56281">
    <property type="entry name" value="Metallo-hydrolase/oxidoreductase"/>
    <property type="match status" value="1"/>
</dbReference>
<dbReference type="AlphaFoldDB" id="A0A1F5KHE9"/>
<dbReference type="PANTHER" id="PTHR39189">
    <property type="entry name" value="UPF0173 METAL-DEPENDENT HYDROLASE YTKL"/>
    <property type="match status" value="1"/>
</dbReference>
<gene>
    <name evidence="1" type="ORF">A3D25_05375</name>
</gene>
<dbReference type="EMBL" id="MFDD01000013">
    <property type="protein sequence ID" value="OGE40279.1"/>
    <property type="molecule type" value="Genomic_DNA"/>
</dbReference>
<protein>
    <recommendedName>
        <fullName evidence="3">Lactamase</fullName>
    </recommendedName>
</protein>
<evidence type="ECO:0000313" key="2">
    <source>
        <dbReference type="Proteomes" id="UP000177328"/>
    </source>
</evidence>
<evidence type="ECO:0000313" key="1">
    <source>
        <dbReference type="EMBL" id="OGE40279.1"/>
    </source>
</evidence>
<dbReference type="InterPro" id="IPR036866">
    <property type="entry name" value="RibonucZ/Hydroxyglut_hydro"/>
</dbReference>
<name>A0A1F5KHE9_9BACT</name>
<dbReference type="PANTHER" id="PTHR39189:SF1">
    <property type="entry name" value="UPF0173 METAL-DEPENDENT HYDROLASE YTKL"/>
    <property type="match status" value="1"/>
</dbReference>
<organism evidence="1 2">
    <name type="scientific">Candidatus Daviesbacteria bacterium RIFCSPHIGHO2_02_FULL_43_12</name>
    <dbReference type="NCBI Taxonomy" id="1797776"/>
    <lineage>
        <taxon>Bacteria</taxon>
        <taxon>Candidatus Daviesiibacteriota</taxon>
    </lineage>
</organism>
<dbReference type="Gene3D" id="3.60.15.10">
    <property type="entry name" value="Ribonuclease Z/Hydroxyacylglutathione hydrolase-like"/>
    <property type="match status" value="1"/>
</dbReference>
<dbReference type="Pfam" id="PF13483">
    <property type="entry name" value="Lactamase_B_3"/>
    <property type="match status" value="1"/>
</dbReference>
<evidence type="ECO:0008006" key="3">
    <source>
        <dbReference type="Google" id="ProtNLM"/>
    </source>
</evidence>
<comment type="caution">
    <text evidence="1">The sequence shown here is derived from an EMBL/GenBank/DDBJ whole genome shotgun (WGS) entry which is preliminary data.</text>
</comment>
<sequence length="215" mass="23013">MEIYYLGHACFKLKGKTSSIIIDPFNTETGLKLPKDMQADACLITHNHSDHNNQAAVTGSPVVLNGPGEYEVKGVAVTGIASYHDNVAGAERGANTIYNIYIDGLNIVHLGDLGQDALTEAQESEIGITDILLIPVGGTYTITAKQASSIVAQLEPRIIIPMHYGVEGLKYPLEGVASFLKEMGVESLEPVSKLSITKDKLPDEPQVVVLSKING</sequence>
<proteinExistence type="predicted"/>
<dbReference type="Proteomes" id="UP000177328">
    <property type="component" value="Unassembled WGS sequence"/>
</dbReference>
<reference evidence="1 2" key="1">
    <citation type="journal article" date="2016" name="Nat. Commun.">
        <title>Thousands of microbial genomes shed light on interconnected biogeochemical processes in an aquifer system.</title>
        <authorList>
            <person name="Anantharaman K."/>
            <person name="Brown C.T."/>
            <person name="Hug L.A."/>
            <person name="Sharon I."/>
            <person name="Castelle C.J."/>
            <person name="Probst A.J."/>
            <person name="Thomas B.C."/>
            <person name="Singh A."/>
            <person name="Wilkins M.J."/>
            <person name="Karaoz U."/>
            <person name="Brodie E.L."/>
            <person name="Williams K.H."/>
            <person name="Hubbard S.S."/>
            <person name="Banfield J.F."/>
        </authorList>
    </citation>
    <scope>NUCLEOTIDE SEQUENCE [LARGE SCALE GENOMIC DNA]</scope>
</reference>
<accession>A0A1F5KHE9</accession>